<dbReference type="Proteomes" id="UP001200642">
    <property type="component" value="Unassembled WGS sequence"/>
</dbReference>
<accession>A0AAE3JNE0</accession>
<reference evidence="1" key="1">
    <citation type="submission" date="2023-02" db="EMBL/GenBank/DDBJ databases">
        <title>Genome of Flavobacteriaceae gen. nov. sp. strain F89.</title>
        <authorList>
            <person name="Wang Y."/>
        </authorList>
    </citation>
    <scope>NUCLEOTIDE SEQUENCE</scope>
    <source>
        <strain evidence="1">F89</strain>
    </source>
</reference>
<name>A0AAE3JNE0_9FLAO</name>
<evidence type="ECO:0000313" key="2">
    <source>
        <dbReference type="Proteomes" id="UP001200642"/>
    </source>
</evidence>
<protein>
    <submittedName>
        <fullName evidence="1">Uncharacterized protein</fullName>
    </submittedName>
</protein>
<sequence>MKKTIQIFLLVYSLIVTLVFAWCSFNIFKQENTTKDTFDEIEAEQIRIVEPDGTLRMILSNHDKFPGIIVKGKEEAFDRPQAGMLFFNDDGSENGGLIFSGYMDTDGKVKNSGGSLTFDRYGGNQELQLIGVNDSDYAFTGLIIRDSPPNEEGYRRIWLGKDNKETASLALKDKKGVDRILLQVDKNGNAEIVFLDENRKIQKVLSPLN</sequence>
<gene>
    <name evidence="1" type="ORF">K8352_03385</name>
</gene>
<dbReference type="AlphaFoldDB" id="A0AAE3JNE0"/>
<evidence type="ECO:0000313" key="1">
    <source>
        <dbReference type="EMBL" id="MCG2459779.1"/>
    </source>
</evidence>
<proteinExistence type="predicted"/>
<dbReference type="EMBL" id="JAIRBC010000003">
    <property type="protein sequence ID" value="MCG2459779.1"/>
    <property type="molecule type" value="Genomic_DNA"/>
</dbReference>
<keyword evidence="2" id="KW-1185">Reference proteome</keyword>
<organism evidence="1 2">
    <name type="scientific">Cerina litoralis</name>
    <dbReference type="NCBI Taxonomy" id="2874477"/>
    <lineage>
        <taxon>Bacteria</taxon>
        <taxon>Pseudomonadati</taxon>
        <taxon>Bacteroidota</taxon>
        <taxon>Flavobacteriia</taxon>
        <taxon>Flavobacteriales</taxon>
        <taxon>Flavobacteriaceae</taxon>
        <taxon>Cerina</taxon>
    </lineage>
</organism>
<comment type="caution">
    <text evidence="1">The sequence shown here is derived from an EMBL/GenBank/DDBJ whole genome shotgun (WGS) entry which is preliminary data.</text>
</comment>
<dbReference type="RefSeq" id="WP_317900923.1">
    <property type="nucleotide sequence ID" value="NZ_JAIRBC010000003.1"/>
</dbReference>